<comment type="caution">
    <text evidence="7">The sequence shown here is derived from an EMBL/GenBank/DDBJ whole genome shotgun (WGS) entry which is preliminary data.</text>
</comment>
<dbReference type="RefSeq" id="WP_229535076.1">
    <property type="nucleotide sequence ID" value="NZ_JAJHJB010000012.1"/>
</dbReference>
<evidence type="ECO:0000256" key="2">
    <source>
        <dbReference type="ARBA" id="ARBA00022448"/>
    </source>
</evidence>
<protein>
    <submittedName>
        <fullName evidence="7">Amino acid permease</fullName>
    </submittedName>
</protein>
<dbReference type="Proteomes" id="UP001165492">
    <property type="component" value="Unassembled WGS sequence"/>
</dbReference>
<feature type="transmembrane region" description="Helical" evidence="6">
    <location>
        <begin position="297"/>
        <end position="320"/>
    </location>
</feature>
<dbReference type="PANTHER" id="PTHR43243:SF4">
    <property type="entry name" value="CATIONIC AMINO ACID TRANSPORTER 4"/>
    <property type="match status" value="1"/>
</dbReference>
<feature type="transmembrane region" description="Helical" evidence="6">
    <location>
        <begin position="90"/>
        <end position="111"/>
    </location>
</feature>
<evidence type="ECO:0000256" key="5">
    <source>
        <dbReference type="ARBA" id="ARBA00023136"/>
    </source>
</evidence>
<reference evidence="7" key="1">
    <citation type="submission" date="2021-11" db="EMBL/GenBank/DDBJ databases">
        <title>Description of a new species Pelosinus isolated from the bottom sediments of Lake Baikal.</title>
        <authorList>
            <person name="Zakharyuk A."/>
        </authorList>
    </citation>
    <scope>NUCLEOTIDE SEQUENCE</scope>
    <source>
        <strain evidence="7">Bkl1</strain>
    </source>
</reference>
<feature type="transmembrane region" description="Helical" evidence="6">
    <location>
        <begin position="350"/>
        <end position="371"/>
    </location>
</feature>
<organism evidence="7 8">
    <name type="scientific">Pelosinus baikalensis</name>
    <dbReference type="NCBI Taxonomy" id="2892015"/>
    <lineage>
        <taxon>Bacteria</taxon>
        <taxon>Bacillati</taxon>
        <taxon>Bacillota</taxon>
        <taxon>Negativicutes</taxon>
        <taxon>Selenomonadales</taxon>
        <taxon>Sporomusaceae</taxon>
        <taxon>Pelosinus</taxon>
    </lineage>
</organism>
<dbReference type="Gene3D" id="1.20.1740.10">
    <property type="entry name" value="Amino acid/polyamine transporter I"/>
    <property type="match status" value="1"/>
</dbReference>
<feature type="transmembrane region" description="Helical" evidence="6">
    <location>
        <begin position="58"/>
        <end position="78"/>
    </location>
</feature>
<keyword evidence="2" id="KW-0813">Transport</keyword>
<accession>A0ABS8HRQ4</accession>
<feature type="transmembrane region" description="Helical" evidence="6">
    <location>
        <begin position="30"/>
        <end position="52"/>
    </location>
</feature>
<evidence type="ECO:0000256" key="6">
    <source>
        <dbReference type="SAM" id="Phobius"/>
    </source>
</evidence>
<dbReference type="PANTHER" id="PTHR43243">
    <property type="entry name" value="INNER MEMBRANE TRANSPORTER YGJI-RELATED"/>
    <property type="match status" value="1"/>
</dbReference>
<evidence type="ECO:0000313" key="7">
    <source>
        <dbReference type="EMBL" id="MCC5465856.1"/>
    </source>
</evidence>
<name>A0ABS8HRQ4_9FIRM</name>
<evidence type="ECO:0000256" key="4">
    <source>
        <dbReference type="ARBA" id="ARBA00022989"/>
    </source>
</evidence>
<feature type="transmembrane region" description="Helical" evidence="6">
    <location>
        <begin position="408"/>
        <end position="425"/>
    </location>
</feature>
<evidence type="ECO:0000256" key="1">
    <source>
        <dbReference type="ARBA" id="ARBA00004141"/>
    </source>
</evidence>
<feature type="transmembrane region" description="Helical" evidence="6">
    <location>
        <begin position="182"/>
        <end position="198"/>
    </location>
</feature>
<dbReference type="Pfam" id="PF13520">
    <property type="entry name" value="AA_permease_2"/>
    <property type="match status" value="1"/>
</dbReference>
<dbReference type="EMBL" id="JAJHJB010000012">
    <property type="protein sequence ID" value="MCC5465856.1"/>
    <property type="molecule type" value="Genomic_DNA"/>
</dbReference>
<dbReference type="InterPro" id="IPR002293">
    <property type="entry name" value="AA/rel_permease1"/>
</dbReference>
<feature type="transmembrane region" description="Helical" evidence="6">
    <location>
        <begin position="377"/>
        <end position="396"/>
    </location>
</feature>
<proteinExistence type="predicted"/>
<sequence>MGIFRTKSISELLQGAEKKGLKKSLGAMDLTLLGIGCIIGTGIFVLTGVAAAKYAGPALVLSFVLSGLACAFAALAYAELAAMVPISGSAYTYTYAALGEIVAWIVGWNLILEYSVGSSAVAAGWAGYMVGLLKSGGIEVSKAYTAVPADGGIANVPAMLISFFLSLLLVRGTKESATLNKILVLIKLAAVFIFLVLAGPKVNVANWDPFMPFGFSGVAAGAAIIFFAYIGFDAVATAAEECHNPNRDLPIGIIGSLLVCTILYIIVAAVLTGVVPYSELNNAEPVAYALRAIGYNMGSALVGTGAICGITTVLLVLMYGQSRIFFAMSRDGLIPASISKVHPQYGTPHIITIFGGIAVALIAGFTPIGIIAELTNIGTLFAFAVASVGVLVLRYTKPELRRPFRCPAVSVIAPLAVISCSYLMYNLPYETWVRFFVWSGIGFLVYFLYGKNHSLLNKTDKA</sequence>
<evidence type="ECO:0000313" key="8">
    <source>
        <dbReference type="Proteomes" id="UP001165492"/>
    </source>
</evidence>
<comment type="subcellular location">
    <subcellularLocation>
        <location evidence="1">Membrane</location>
        <topology evidence="1">Multi-pass membrane protein</topology>
    </subcellularLocation>
</comment>
<evidence type="ECO:0000256" key="3">
    <source>
        <dbReference type="ARBA" id="ARBA00022692"/>
    </source>
</evidence>
<feature type="transmembrane region" description="Helical" evidence="6">
    <location>
        <begin position="431"/>
        <end position="449"/>
    </location>
</feature>
<keyword evidence="3 6" id="KW-0812">Transmembrane</keyword>
<keyword evidence="4 6" id="KW-1133">Transmembrane helix</keyword>
<dbReference type="PIRSF" id="PIRSF006060">
    <property type="entry name" value="AA_transporter"/>
    <property type="match status" value="1"/>
</dbReference>
<feature type="transmembrane region" description="Helical" evidence="6">
    <location>
        <begin position="210"/>
        <end position="232"/>
    </location>
</feature>
<gene>
    <name evidence="7" type="ORF">LMF89_10865</name>
</gene>
<keyword evidence="5 6" id="KW-0472">Membrane</keyword>
<feature type="transmembrane region" description="Helical" evidence="6">
    <location>
        <begin position="152"/>
        <end position="170"/>
    </location>
</feature>
<keyword evidence="8" id="KW-1185">Reference proteome</keyword>
<feature type="transmembrane region" description="Helical" evidence="6">
    <location>
        <begin position="253"/>
        <end position="277"/>
    </location>
</feature>